<name>A0A1I0RDH2_9FIRM</name>
<gene>
    <name evidence="1" type="ORF">SAMN05421659_11460</name>
</gene>
<dbReference type="EMBL" id="FOJI01000014">
    <property type="protein sequence ID" value="SEW38906.1"/>
    <property type="molecule type" value="Genomic_DNA"/>
</dbReference>
<evidence type="ECO:0000313" key="2">
    <source>
        <dbReference type="Proteomes" id="UP000199701"/>
    </source>
</evidence>
<accession>A0A1I0RDH2</accession>
<keyword evidence="2" id="KW-1185">Reference proteome</keyword>
<dbReference type="AlphaFoldDB" id="A0A1I0RDH2"/>
<evidence type="ECO:0000313" key="1">
    <source>
        <dbReference type="EMBL" id="SEW38906.1"/>
    </source>
</evidence>
<proteinExistence type="predicted"/>
<dbReference type="RefSeq" id="WP_092455922.1">
    <property type="nucleotide sequence ID" value="NZ_FOJI01000014.1"/>
</dbReference>
<sequence>MSSELEVKSVSTISNKDDIVLVLDDENEAEMDEENKISARELAKGILSLMEKLVKMIDEKDQQDK</sequence>
<reference evidence="1 2" key="1">
    <citation type="submission" date="2016-10" db="EMBL/GenBank/DDBJ databases">
        <authorList>
            <person name="de Groot N.N."/>
        </authorList>
    </citation>
    <scope>NUCLEOTIDE SEQUENCE [LARGE SCALE GENOMIC DNA]</scope>
    <source>
        <strain evidence="1 2">DSM 9179</strain>
    </source>
</reference>
<protein>
    <submittedName>
        <fullName evidence="1">Uncharacterized protein</fullName>
    </submittedName>
</protein>
<organism evidence="1 2">
    <name type="scientific">[Clostridium] fimetarium</name>
    <dbReference type="NCBI Taxonomy" id="99656"/>
    <lineage>
        <taxon>Bacteria</taxon>
        <taxon>Bacillati</taxon>
        <taxon>Bacillota</taxon>
        <taxon>Clostridia</taxon>
        <taxon>Lachnospirales</taxon>
        <taxon>Lachnospiraceae</taxon>
    </lineage>
</organism>
<dbReference type="Proteomes" id="UP000199701">
    <property type="component" value="Unassembled WGS sequence"/>
</dbReference>